<keyword evidence="4 6" id="KW-0472">Membrane</keyword>
<evidence type="ECO:0000256" key="4">
    <source>
        <dbReference type="ARBA" id="ARBA00023136"/>
    </source>
</evidence>
<feature type="transmembrane region" description="Helical" evidence="6">
    <location>
        <begin position="72"/>
        <end position="94"/>
    </location>
</feature>
<feature type="region of interest" description="Disordered" evidence="5">
    <location>
        <begin position="31"/>
        <end position="64"/>
    </location>
</feature>
<feature type="chain" id="PRO_5028813400" evidence="7">
    <location>
        <begin position="31"/>
        <end position="283"/>
    </location>
</feature>
<dbReference type="PANTHER" id="PTHR15549">
    <property type="entry name" value="PAIRED IMMUNOGLOBULIN-LIKE TYPE 2 RECEPTOR"/>
    <property type="match status" value="1"/>
</dbReference>
<evidence type="ECO:0000313" key="8">
    <source>
        <dbReference type="EMBL" id="QKX53707.1"/>
    </source>
</evidence>
<proteinExistence type="predicted"/>
<keyword evidence="9" id="KW-1185">Reference proteome</keyword>
<dbReference type="Proteomes" id="UP000509510">
    <property type="component" value="Chromosome I"/>
</dbReference>
<evidence type="ECO:0000256" key="6">
    <source>
        <dbReference type="SAM" id="Phobius"/>
    </source>
</evidence>
<gene>
    <name evidence="8" type="ORF">TRUGW13939_00787</name>
</gene>
<dbReference type="OrthoDB" id="4227463at2759"/>
<dbReference type="GO" id="GO:0071944">
    <property type="term" value="C:cell periphery"/>
    <property type="evidence" value="ECO:0007669"/>
    <property type="project" value="UniProtKB-ARBA"/>
</dbReference>
<keyword evidence="7" id="KW-0732">Signal</keyword>
<feature type="compositionally biased region" description="Basic and acidic residues" evidence="5">
    <location>
        <begin position="137"/>
        <end position="148"/>
    </location>
</feature>
<name>A0A7H8QI77_TALRU</name>
<dbReference type="KEGG" id="trg:TRUGW13939_00787"/>
<dbReference type="InterPro" id="IPR051694">
    <property type="entry name" value="Immunoregulatory_rcpt-like"/>
</dbReference>
<comment type="subcellular location">
    <subcellularLocation>
        <location evidence="1">Membrane</location>
        <topology evidence="1">Single-pass membrane protein</topology>
    </subcellularLocation>
</comment>
<dbReference type="RefSeq" id="XP_035339886.1">
    <property type="nucleotide sequence ID" value="XM_035483993.1"/>
</dbReference>
<feature type="compositionally biased region" description="Low complexity" evidence="5">
    <location>
        <begin position="45"/>
        <end position="60"/>
    </location>
</feature>
<keyword evidence="3 6" id="KW-1133">Transmembrane helix</keyword>
<feature type="region of interest" description="Disordered" evidence="5">
    <location>
        <begin position="197"/>
        <end position="283"/>
    </location>
</feature>
<dbReference type="PANTHER" id="PTHR15549:SF26">
    <property type="entry name" value="AXIAL BUDDING PATTERN PROTEIN 2-RELATED"/>
    <property type="match status" value="1"/>
</dbReference>
<accession>A0A7H8QI77</accession>
<evidence type="ECO:0000256" key="1">
    <source>
        <dbReference type="ARBA" id="ARBA00004167"/>
    </source>
</evidence>
<feature type="region of interest" description="Disordered" evidence="5">
    <location>
        <begin position="116"/>
        <end position="177"/>
    </location>
</feature>
<organism evidence="8 9">
    <name type="scientific">Talaromyces rugulosus</name>
    <name type="common">Penicillium rugulosum</name>
    <dbReference type="NCBI Taxonomy" id="121627"/>
    <lineage>
        <taxon>Eukaryota</taxon>
        <taxon>Fungi</taxon>
        <taxon>Dikarya</taxon>
        <taxon>Ascomycota</taxon>
        <taxon>Pezizomycotina</taxon>
        <taxon>Eurotiomycetes</taxon>
        <taxon>Eurotiomycetidae</taxon>
        <taxon>Eurotiales</taxon>
        <taxon>Trichocomaceae</taxon>
        <taxon>Talaromyces</taxon>
        <taxon>Talaromyces sect. Islandici</taxon>
    </lineage>
</organism>
<keyword evidence="2 6" id="KW-0812">Transmembrane</keyword>
<sequence>MSQFLPLRISPSNPALALVVSLLLSSGVRADNNHGTDAPDTPGTSSGDSGSSADNAAGASGSNGGLSKTAQIVIGVVVGAVCLAAIGLGVWFFLRKKRKWDEQAKRYETIHAFRKSAGARRENEMSLRPPKRRRRRDREQQRDLERGNVETSEPGLPRYDPSAFQHKNEHSIDSTRGLSIDLARHSFVMDNNRYQQHQRNSSQFSGIMRPPPPPGPPPGRGSTSMEMTSSLDMSRGASPTEGADHSNTDSPTPMLQGSRGGFRGTFKGPKKPKPVLTRLITNL</sequence>
<dbReference type="EMBL" id="CP055898">
    <property type="protein sequence ID" value="QKX53707.1"/>
    <property type="molecule type" value="Genomic_DNA"/>
</dbReference>
<dbReference type="GeneID" id="55988300"/>
<reference evidence="9" key="1">
    <citation type="submission" date="2020-06" db="EMBL/GenBank/DDBJ databases">
        <title>A chromosome-scale genome assembly of Talaromyces rugulosus W13939.</title>
        <authorList>
            <person name="Wang B."/>
            <person name="Guo L."/>
            <person name="Ye K."/>
            <person name="Wang L."/>
        </authorList>
    </citation>
    <scope>NUCLEOTIDE SEQUENCE [LARGE SCALE GENOMIC DNA]</scope>
    <source>
        <strain evidence="9">W13939</strain>
    </source>
</reference>
<evidence type="ECO:0000256" key="5">
    <source>
        <dbReference type="SAM" id="MobiDB-lite"/>
    </source>
</evidence>
<dbReference type="GO" id="GO:0016020">
    <property type="term" value="C:membrane"/>
    <property type="evidence" value="ECO:0007669"/>
    <property type="project" value="UniProtKB-SubCell"/>
</dbReference>
<evidence type="ECO:0000256" key="3">
    <source>
        <dbReference type="ARBA" id="ARBA00022989"/>
    </source>
</evidence>
<feature type="compositionally biased region" description="Polar residues" evidence="5">
    <location>
        <begin position="222"/>
        <end position="232"/>
    </location>
</feature>
<feature type="compositionally biased region" description="Pro residues" evidence="5">
    <location>
        <begin position="209"/>
        <end position="219"/>
    </location>
</feature>
<feature type="signal peptide" evidence="7">
    <location>
        <begin position="1"/>
        <end position="30"/>
    </location>
</feature>
<protein>
    <submittedName>
        <fullName evidence="8">Uncharacterized protein</fullName>
    </submittedName>
</protein>
<dbReference type="AlphaFoldDB" id="A0A7H8QI77"/>
<evidence type="ECO:0000256" key="7">
    <source>
        <dbReference type="SAM" id="SignalP"/>
    </source>
</evidence>
<evidence type="ECO:0000256" key="2">
    <source>
        <dbReference type="ARBA" id="ARBA00022692"/>
    </source>
</evidence>
<evidence type="ECO:0000313" key="9">
    <source>
        <dbReference type="Proteomes" id="UP000509510"/>
    </source>
</evidence>